<dbReference type="Pfam" id="PF06580">
    <property type="entry name" value="His_kinase"/>
    <property type="match status" value="1"/>
</dbReference>
<accession>A0A9X1FP03</accession>
<keyword evidence="1" id="KW-1133">Transmembrane helix</keyword>
<name>A0A9X1FP03_9FLAO</name>
<dbReference type="RefSeq" id="WP_219051836.1">
    <property type="nucleotide sequence ID" value="NZ_JAHWDP010000002.1"/>
</dbReference>
<gene>
    <name evidence="3" type="ORF">KXJ69_04790</name>
</gene>
<dbReference type="AlphaFoldDB" id="A0A9X1FP03"/>
<keyword evidence="1" id="KW-0472">Membrane</keyword>
<feature type="transmembrane region" description="Helical" evidence="1">
    <location>
        <begin position="37"/>
        <end position="54"/>
    </location>
</feature>
<keyword evidence="4" id="KW-1185">Reference proteome</keyword>
<evidence type="ECO:0000259" key="2">
    <source>
        <dbReference type="Pfam" id="PF06580"/>
    </source>
</evidence>
<evidence type="ECO:0000313" key="4">
    <source>
        <dbReference type="Proteomes" id="UP001138686"/>
    </source>
</evidence>
<dbReference type="InterPro" id="IPR010559">
    <property type="entry name" value="Sig_transdc_His_kin_internal"/>
</dbReference>
<feature type="transmembrane region" description="Helical" evidence="1">
    <location>
        <begin position="109"/>
        <end position="130"/>
    </location>
</feature>
<evidence type="ECO:0000313" key="3">
    <source>
        <dbReference type="EMBL" id="MBW2937409.1"/>
    </source>
</evidence>
<dbReference type="EMBL" id="JAHWDP010000002">
    <property type="protein sequence ID" value="MBW2937409.1"/>
    <property type="molecule type" value="Genomic_DNA"/>
</dbReference>
<dbReference type="GO" id="GO:0000155">
    <property type="term" value="F:phosphorelay sensor kinase activity"/>
    <property type="evidence" value="ECO:0007669"/>
    <property type="project" value="InterPro"/>
</dbReference>
<keyword evidence="3" id="KW-0808">Transferase</keyword>
<organism evidence="3 4">
    <name type="scientific">Halomarinibacterium sedimenti</name>
    <dbReference type="NCBI Taxonomy" id="2857106"/>
    <lineage>
        <taxon>Bacteria</taxon>
        <taxon>Pseudomonadati</taxon>
        <taxon>Bacteroidota</taxon>
        <taxon>Flavobacteriia</taxon>
        <taxon>Flavobacteriales</taxon>
        <taxon>Flavobacteriaceae</taxon>
        <taxon>Halomarinibacterium</taxon>
    </lineage>
</organism>
<evidence type="ECO:0000256" key="1">
    <source>
        <dbReference type="SAM" id="Phobius"/>
    </source>
</evidence>
<keyword evidence="1" id="KW-0812">Transmembrane</keyword>
<feature type="transmembrane region" description="Helical" evidence="1">
    <location>
        <begin position="63"/>
        <end position="81"/>
    </location>
</feature>
<dbReference type="GO" id="GO:0016020">
    <property type="term" value="C:membrane"/>
    <property type="evidence" value="ECO:0007669"/>
    <property type="project" value="InterPro"/>
</dbReference>
<dbReference type="PANTHER" id="PTHR34220:SF7">
    <property type="entry name" value="SENSOR HISTIDINE KINASE YPDA"/>
    <property type="match status" value="1"/>
</dbReference>
<reference evidence="3" key="1">
    <citation type="submission" date="2021-07" db="EMBL/GenBank/DDBJ databases">
        <title>Aureisphaera sp. CAU 1614 isolated from sea sediment.</title>
        <authorList>
            <person name="Kim W."/>
        </authorList>
    </citation>
    <scope>NUCLEOTIDE SEQUENCE</scope>
    <source>
        <strain evidence="3">CAU 1614</strain>
    </source>
</reference>
<comment type="caution">
    <text evidence="3">The sequence shown here is derived from an EMBL/GenBank/DDBJ whole genome shotgun (WGS) entry which is preliminary data.</text>
</comment>
<feature type="domain" description="Signal transduction histidine kinase internal region" evidence="2">
    <location>
        <begin position="149"/>
        <end position="226"/>
    </location>
</feature>
<feature type="transmembrane region" description="Helical" evidence="1">
    <location>
        <begin position="7"/>
        <end position="25"/>
    </location>
</feature>
<proteinExistence type="predicted"/>
<protein>
    <submittedName>
        <fullName evidence="3">Histidine kinase</fullName>
    </submittedName>
</protein>
<sequence>MNRFSRYIIQVLLWLGIWSLLWFSIGNQMQFLRDNGPAFVFQILLLFLFIYMAVPQLLFKKKYLLFFIASISAILLGAYFASEMGPKPPMDKPPLNNFERNPRVLPSRFFIQLLILTISSVIAVLLETFIDAQQKEKSIAIAKAELIDSELKFLKMQINPHFLFNALNNIYALSVTNSNKTQESISTLSEMLRYVIYDCEQPKVPLRKELDYITNYIELFKLKSSNPFDISFTQTIQNDHALVAPMLFVPYIENAFKHSGIEKGKDNYVHISLVQEGHTIEFTVENSIPTTAISTDAQGGIGLPNVQKRLEILYPEKHQLTITKTRSFTVYLKLEIE</sequence>
<dbReference type="InterPro" id="IPR050640">
    <property type="entry name" value="Bact_2-comp_sensor_kinase"/>
</dbReference>
<keyword evidence="3" id="KW-0418">Kinase</keyword>
<dbReference type="PANTHER" id="PTHR34220">
    <property type="entry name" value="SENSOR HISTIDINE KINASE YPDA"/>
    <property type="match status" value="1"/>
</dbReference>
<dbReference type="Proteomes" id="UP001138686">
    <property type="component" value="Unassembled WGS sequence"/>
</dbReference>